<evidence type="ECO:0000313" key="7">
    <source>
        <dbReference type="EMBL" id="SEQ13861.1"/>
    </source>
</evidence>
<dbReference type="Proteomes" id="UP000199427">
    <property type="component" value="Unassembled WGS sequence"/>
</dbReference>
<dbReference type="Gene3D" id="1.10.1040.10">
    <property type="entry name" value="N-(1-d-carboxylethyl)-l-norvaline Dehydrogenase, domain 2"/>
    <property type="match status" value="1"/>
</dbReference>
<feature type="domain" description="3-hydroxyisobutyrate dehydrogenase-like NAD-binding" evidence="6">
    <location>
        <begin position="161"/>
        <end position="280"/>
    </location>
</feature>
<keyword evidence="8" id="KW-1185">Reference proteome</keyword>
<evidence type="ECO:0000256" key="3">
    <source>
        <dbReference type="ARBA" id="ARBA00023027"/>
    </source>
</evidence>
<dbReference type="OrthoDB" id="9786703at2"/>
<dbReference type="GO" id="GO:0008679">
    <property type="term" value="F:2-hydroxy-3-oxopropionate reductase activity"/>
    <property type="evidence" value="ECO:0007669"/>
    <property type="project" value="InterPro"/>
</dbReference>
<dbReference type="InterPro" id="IPR015815">
    <property type="entry name" value="HIBADH-related"/>
</dbReference>
<feature type="domain" description="6-phosphogluconate dehydrogenase NADP-binding" evidence="5">
    <location>
        <begin position="2"/>
        <end position="158"/>
    </location>
</feature>
<dbReference type="InterPro" id="IPR029154">
    <property type="entry name" value="HIBADH-like_NADP-bd"/>
</dbReference>
<evidence type="ECO:0000259" key="6">
    <source>
        <dbReference type="Pfam" id="PF14833"/>
    </source>
</evidence>
<dbReference type="SUPFAM" id="SSF48179">
    <property type="entry name" value="6-phosphogluconate dehydrogenase C-terminal domain-like"/>
    <property type="match status" value="1"/>
</dbReference>
<dbReference type="InterPro" id="IPR006398">
    <property type="entry name" value="Tartro_sem_red"/>
</dbReference>
<evidence type="ECO:0000259" key="5">
    <source>
        <dbReference type="Pfam" id="PF03446"/>
    </source>
</evidence>
<dbReference type="STRING" id="571933.SAMN05216362_10742"/>
<reference evidence="7 8" key="1">
    <citation type="submission" date="2016-10" db="EMBL/GenBank/DDBJ databases">
        <authorList>
            <person name="de Groot N.N."/>
        </authorList>
    </citation>
    <scope>NUCLEOTIDE SEQUENCE [LARGE SCALE GENOMIC DNA]</scope>
    <source>
        <strain evidence="7 8">DSM 21633</strain>
    </source>
</reference>
<dbReference type="GO" id="GO:0051287">
    <property type="term" value="F:NAD binding"/>
    <property type="evidence" value="ECO:0007669"/>
    <property type="project" value="InterPro"/>
</dbReference>
<name>A0A1H9DKD4_9BACI</name>
<comment type="similarity">
    <text evidence="1">Belongs to the HIBADH-related family.</text>
</comment>
<dbReference type="Pfam" id="PF14833">
    <property type="entry name" value="NAD_binding_11"/>
    <property type="match status" value="1"/>
</dbReference>
<dbReference type="InterPro" id="IPR036291">
    <property type="entry name" value="NAD(P)-bd_dom_sf"/>
</dbReference>
<dbReference type="AlphaFoldDB" id="A0A1H9DKD4"/>
<dbReference type="GO" id="GO:0046487">
    <property type="term" value="P:glyoxylate metabolic process"/>
    <property type="evidence" value="ECO:0007669"/>
    <property type="project" value="InterPro"/>
</dbReference>
<evidence type="ECO:0000256" key="2">
    <source>
        <dbReference type="ARBA" id="ARBA00023002"/>
    </source>
</evidence>
<dbReference type="GO" id="GO:0050661">
    <property type="term" value="F:NADP binding"/>
    <property type="evidence" value="ECO:0007669"/>
    <property type="project" value="InterPro"/>
</dbReference>
<dbReference type="InterPro" id="IPR008927">
    <property type="entry name" value="6-PGluconate_DH-like_C_sf"/>
</dbReference>
<dbReference type="NCBIfam" id="NF008592">
    <property type="entry name" value="PRK11559.1"/>
    <property type="match status" value="1"/>
</dbReference>
<dbReference type="EMBL" id="FOES01000007">
    <property type="protein sequence ID" value="SEQ13861.1"/>
    <property type="molecule type" value="Genomic_DNA"/>
</dbReference>
<organism evidence="7 8">
    <name type="scientific">Piscibacillus halophilus</name>
    <dbReference type="NCBI Taxonomy" id="571933"/>
    <lineage>
        <taxon>Bacteria</taxon>
        <taxon>Bacillati</taxon>
        <taxon>Bacillota</taxon>
        <taxon>Bacilli</taxon>
        <taxon>Bacillales</taxon>
        <taxon>Bacillaceae</taxon>
        <taxon>Piscibacillus</taxon>
    </lineage>
</organism>
<dbReference type="InterPro" id="IPR013328">
    <property type="entry name" value="6PGD_dom2"/>
</dbReference>
<accession>A0A1H9DKD4</accession>
<keyword evidence="3" id="KW-0520">NAD</keyword>
<proteinExistence type="inferred from homology"/>
<dbReference type="SUPFAM" id="SSF51735">
    <property type="entry name" value="NAD(P)-binding Rossmann-fold domains"/>
    <property type="match status" value="1"/>
</dbReference>
<protein>
    <submittedName>
        <fullName evidence="7">Tartronate semialdehyde reductase</fullName>
    </submittedName>
</protein>
<evidence type="ECO:0000256" key="4">
    <source>
        <dbReference type="PIRSR" id="PIRSR000103-1"/>
    </source>
</evidence>
<evidence type="ECO:0000313" key="8">
    <source>
        <dbReference type="Proteomes" id="UP000199427"/>
    </source>
</evidence>
<dbReference type="PANTHER" id="PTHR43060:SF3">
    <property type="entry name" value="2-HYDROXY-3-OXOPROPIONATE REDUCTASE"/>
    <property type="match status" value="1"/>
</dbReference>
<dbReference type="Pfam" id="PF03446">
    <property type="entry name" value="NAD_binding_2"/>
    <property type="match status" value="1"/>
</dbReference>
<dbReference type="InterPro" id="IPR006115">
    <property type="entry name" value="6PGDH_NADP-bd"/>
</dbReference>
<dbReference type="PANTHER" id="PTHR43060">
    <property type="entry name" value="3-HYDROXYISOBUTYRATE DEHYDROGENASE-LIKE 1, MITOCHONDRIAL-RELATED"/>
    <property type="match status" value="1"/>
</dbReference>
<dbReference type="Gene3D" id="3.40.50.720">
    <property type="entry name" value="NAD(P)-binding Rossmann-like Domain"/>
    <property type="match status" value="1"/>
</dbReference>
<dbReference type="NCBIfam" id="TIGR01505">
    <property type="entry name" value="tartro_sem_red"/>
    <property type="match status" value="1"/>
</dbReference>
<keyword evidence="2" id="KW-0560">Oxidoreductase</keyword>
<dbReference type="RefSeq" id="WP_091773015.1">
    <property type="nucleotide sequence ID" value="NZ_FOES01000007.1"/>
</dbReference>
<gene>
    <name evidence="7" type="ORF">SAMN05216362_10742</name>
</gene>
<sequence length="285" mass="30258">MRIGFIGLGIMGKPMCKNLIKAGYDVIVSSSKPKTNDEMREAGACVANSYKDLASQVDVVITMVPNSPEVKAVIQEIADDLSEGATVIDMSSIAPLASQEIANMLRKRGIGFLDAPVSGGEPKAIEGTVSVMVGGDSNTFEKCKPILDTMAGSVVRVGDVGAGNSTKLANQIIVALNIAAVSEAFVLAKKMGVDLELVHEAIRGGLAGSTVLDAKGPMMIERDFKPGFKIDLHLKDVNNVVETANELDVPLPLTHSMQEALKTLSEEGFGQEDHSAILRYFENQN</sequence>
<dbReference type="PIRSF" id="PIRSF000103">
    <property type="entry name" value="HIBADH"/>
    <property type="match status" value="1"/>
</dbReference>
<evidence type="ECO:0000256" key="1">
    <source>
        <dbReference type="ARBA" id="ARBA00009080"/>
    </source>
</evidence>
<feature type="active site" evidence="4">
    <location>
        <position position="167"/>
    </location>
</feature>